<organism evidence="2 3">
    <name type="scientific">Terrimonas ginsenosidimutans</name>
    <dbReference type="NCBI Taxonomy" id="2908004"/>
    <lineage>
        <taxon>Bacteria</taxon>
        <taxon>Pseudomonadati</taxon>
        <taxon>Bacteroidota</taxon>
        <taxon>Chitinophagia</taxon>
        <taxon>Chitinophagales</taxon>
        <taxon>Chitinophagaceae</taxon>
        <taxon>Terrimonas</taxon>
    </lineage>
</organism>
<evidence type="ECO:0000313" key="2">
    <source>
        <dbReference type="EMBL" id="MCG2614122.1"/>
    </source>
</evidence>
<proteinExistence type="predicted"/>
<dbReference type="RefSeq" id="WP_237870226.1">
    <property type="nucleotide sequence ID" value="NZ_JAKLTR010000003.1"/>
</dbReference>
<evidence type="ECO:0000256" key="1">
    <source>
        <dbReference type="SAM" id="Coils"/>
    </source>
</evidence>
<accession>A0ABS9KP68</accession>
<protein>
    <submittedName>
        <fullName evidence="2">Uncharacterized protein</fullName>
    </submittedName>
</protein>
<dbReference type="Proteomes" id="UP001165367">
    <property type="component" value="Unassembled WGS sequence"/>
</dbReference>
<name>A0ABS9KP68_9BACT</name>
<evidence type="ECO:0000313" key="3">
    <source>
        <dbReference type="Proteomes" id="UP001165367"/>
    </source>
</evidence>
<comment type="caution">
    <text evidence="2">The sequence shown here is derived from an EMBL/GenBank/DDBJ whole genome shotgun (WGS) entry which is preliminary data.</text>
</comment>
<gene>
    <name evidence="2" type="ORF">LZZ85_07505</name>
</gene>
<keyword evidence="1" id="KW-0175">Coiled coil</keyword>
<feature type="coiled-coil region" evidence="1">
    <location>
        <begin position="44"/>
        <end position="71"/>
    </location>
</feature>
<sequence>MEKPFFIFYCKYKEKINGNGIIISVISIKKIANALETSFDHLVCEGLHNGVDKKRKRLQELEQLDEAKKKTLYDLLDTYIRDA</sequence>
<keyword evidence="3" id="KW-1185">Reference proteome</keyword>
<reference evidence="2" key="1">
    <citation type="submission" date="2022-01" db="EMBL/GenBank/DDBJ databases">
        <authorList>
            <person name="Jo J.-H."/>
            <person name="Im W.-T."/>
        </authorList>
    </citation>
    <scope>NUCLEOTIDE SEQUENCE</scope>
    <source>
        <strain evidence="2">NA20</strain>
    </source>
</reference>
<dbReference type="EMBL" id="JAKLTR010000003">
    <property type="protein sequence ID" value="MCG2614122.1"/>
    <property type="molecule type" value="Genomic_DNA"/>
</dbReference>